<protein>
    <submittedName>
        <fullName evidence="1">Uncharacterized protein</fullName>
    </submittedName>
</protein>
<proteinExistence type="predicted"/>
<evidence type="ECO:0000313" key="1">
    <source>
        <dbReference type="EMBL" id="GBP10525.1"/>
    </source>
</evidence>
<gene>
    <name evidence="1" type="ORF">EVAR_76373_1</name>
</gene>
<accession>A0A4C1T8K0</accession>
<name>A0A4C1T8K0_EUMVA</name>
<reference evidence="1 2" key="1">
    <citation type="journal article" date="2019" name="Commun. Biol.">
        <title>The bagworm genome reveals a unique fibroin gene that provides high tensile strength.</title>
        <authorList>
            <person name="Kono N."/>
            <person name="Nakamura H."/>
            <person name="Ohtoshi R."/>
            <person name="Tomita M."/>
            <person name="Numata K."/>
            <person name="Arakawa K."/>
        </authorList>
    </citation>
    <scope>NUCLEOTIDE SEQUENCE [LARGE SCALE GENOMIC DNA]</scope>
</reference>
<dbReference type="Proteomes" id="UP000299102">
    <property type="component" value="Unassembled WGS sequence"/>
</dbReference>
<comment type="caution">
    <text evidence="1">The sequence shown here is derived from an EMBL/GenBank/DDBJ whole genome shotgun (WGS) entry which is preliminary data.</text>
</comment>
<dbReference type="EMBL" id="BGZK01000041">
    <property type="protein sequence ID" value="GBP10525.1"/>
    <property type="molecule type" value="Genomic_DNA"/>
</dbReference>
<organism evidence="1 2">
    <name type="scientific">Eumeta variegata</name>
    <name type="common">Bagworm moth</name>
    <name type="synonym">Eumeta japonica</name>
    <dbReference type="NCBI Taxonomy" id="151549"/>
    <lineage>
        <taxon>Eukaryota</taxon>
        <taxon>Metazoa</taxon>
        <taxon>Ecdysozoa</taxon>
        <taxon>Arthropoda</taxon>
        <taxon>Hexapoda</taxon>
        <taxon>Insecta</taxon>
        <taxon>Pterygota</taxon>
        <taxon>Neoptera</taxon>
        <taxon>Endopterygota</taxon>
        <taxon>Lepidoptera</taxon>
        <taxon>Glossata</taxon>
        <taxon>Ditrysia</taxon>
        <taxon>Tineoidea</taxon>
        <taxon>Psychidae</taxon>
        <taxon>Oiketicinae</taxon>
        <taxon>Eumeta</taxon>
    </lineage>
</organism>
<dbReference type="AlphaFoldDB" id="A0A4C1T8K0"/>
<sequence>MKKRKIHLIIINSIPEVSEATLPGGCILHVSRIDIWRQRRELKREKLAVPFVVPSHVDGIWEVFRSSFLRRARESRDGRAVASIMQWLTTAPAA</sequence>
<keyword evidence="2" id="KW-1185">Reference proteome</keyword>
<evidence type="ECO:0000313" key="2">
    <source>
        <dbReference type="Proteomes" id="UP000299102"/>
    </source>
</evidence>